<evidence type="ECO:0000256" key="2">
    <source>
        <dbReference type="ARBA" id="ARBA00010333"/>
    </source>
</evidence>
<evidence type="ECO:0000256" key="3">
    <source>
        <dbReference type="ARBA" id="ARBA00022729"/>
    </source>
</evidence>
<evidence type="ECO:0000313" key="7">
    <source>
        <dbReference type="EMBL" id="ESK66324.1"/>
    </source>
</evidence>
<dbReference type="PANTHER" id="PTHR35936:SF34">
    <property type="entry name" value="ABC TRANSPORTER EXTRACELLULAR-BINDING PROTEIN YCKB-RELATED"/>
    <property type="match status" value="1"/>
</dbReference>
<dbReference type="Gene3D" id="3.40.190.10">
    <property type="entry name" value="Periplasmic binding protein-like II"/>
    <property type="match status" value="2"/>
</dbReference>
<keyword evidence="3 5" id="KW-0732">Signal</keyword>
<dbReference type="Pfam" id="PF00497">
    <property type="entry name" value="SBP_bac_3"/>
    <property type="match status" value="1"/>
</dbReference>
<proteinExistence type="inferred from homology"/>
<sequence length="297" mass="32929">MVNVKWKKIVAAASLITLGGALLAPVHQVQAADESWDRIQKSGKIVVATSGAYYPSTFHSEVEGKDVLTGYDIEILRKVAEKLNLELEFKEMNTDGMLTAIKSGQADIVANDYDITPKREKEFLFSTPIKYSFGSIVVRESDDSGIKSLDDFKGKKAAGEATTKYMAIAEAKGAEAVTYDNGTLEQYIADIHNGRTDFIPNDYYVQTIAIKNANKLFPDFKTKVGNVFYNPSKAAFVLNKESVTLQEKINQVLEEMRKDGSLAELSKKFYEGEDVSTEKEEIGGKKLKDLPVVEVDR</sequence>
<organism evidence="7 8">
    <name type="scientific">Abiotrophia defectiva ATCC 49176</name>
    <dbReference type="NCBI Taxonomy" id="592010"/>
    <lineage>
        <taxon>Bacteria</taxon>
        <taxon>Bacillati</taxon>
        <taxon>Bacillota</taxon>
        <taxon>Bacilli</taxon>
        <taxon>Lactobacillales</taxon>
        <taxon>Aerococcaceae</taxon>
        <taxon>Abiotrophia</taxon>
    </lineage>
</organism>
<dbReference type="STRING" id="592010.GCWU000182_000010"/>
<dbReference type="AlphaFoldDB" id="W1Q6I0"/>
<reference evidence="7" key="1">
    <citation type="submission" date="2013-06" db="EMBL/GenBank/DDBJ databases">
        <authorList>
            <person name="Weinstock G."/>
            <person name="Sodergren E."/>
            <person name="Clifton S."/>
            <person name="Fulton L."/>
            <person name="Fulton B."/>
            <person name="Courtney L."/>
            <person name="Fronick C."/>
            <person name="Harrison M."/>
            <person name="Strong C."/>
            <person name="Farmer C."/>
            <person name="Delahaunty K."/>
            <person name="Markovic C."/>
            <person name="Hall O."/>
            <person name="Minx P."/>
            <person name="Tomlinson C."/>
            <person name="Mitreva M."/>
            <person name="Nelson J."/>
            <person name="Hou S."/>
            <person name="Wollam A."/>
            <person name="Pepin K.H."/>
            <person name="Johnson M."/>
            <person name="Bhonagiri V."/>
            <person name="Nash W.E."/>
            <person name="Warren W."/>
            <person name="Chinwalla A."/>
            <person name="Mardis E.R."/>
            <person name="Wilson R.K."/>
        </authorList>
    </citation>
    <scope>NUCLEOTIDE SEQUENCE [LARGE SCALE GENOMIC DNA]</scope>
    <source>
        <strain evidence="7">ATCC 49176</strain>
    </source>
</reference>
<protein>
    <submittedName>
        <fullName evidence="7">ABC transporter, substrate-binding protein, family 3</fullName>
    </submittedName>
</protein>
<dbReference type="eggNOG" id="COG0834">
    <property type="taxonomic scope" value="Bacteria"/>
</dbReference>
<comment type="similarity">
    <text evidence="2 4">Belongs to the bacterial solute-binding protein 3 family.</text>
</comment>
<keyword evidence="8" id="KW-1185">Reference proteome</keyword>
<feature type="signal peptide" evidence="5">
    <location>
        <begin position="1"/>
        <end position="31"/>
    </location>
</feature>
<comment type="caution">
    <text evidence="7">The sequence shown here is derived from an EMBL/GenBank/DDBJ whole genome shotgun (WGS) entry which is preliminary data.</text>
</comment>
<feature type="domain" description="Solute-binding protein family 3/N-terminal" evidence="6">
    <location>
        <begin position="44"/>
        <end position="273"/>
    </location>
</feature>
<dbReference type="HOGENOM" id="CLU_019602_18_5_9"/>
<dbReference type="GeneID" id="84818067"/>
<dbReference type="EMBL" id="ACIN03000001">
    <property type="protein sequence ID" value="ESK66324.1"/>
    <property type="molecule type" value="Genomic_DNA"/>
</dbReference>
<name>W1Q6I0_ABIDE</name>
<gene>
    <name evidence="7" type="ORF">GCWU000182_000010</name>
</gene>
<evidence type="ECO:0000256" key="5">
    <source>
        <dbReference type="SAM" id="SignalP"/>
    </source>
</evidence>
<feature type="chain" id="PRO_5004808819" evidence="5">
    <location>
        <begin position="32"/>
        <end position="297"/>
    </location>
</feature>
<dbReference type="InterPro" id="IPR001638">
    <property type="entry name" value="Solute-binding_3/MltF_N"/>
</dbReference>
<evidence type="ECO:0000259" key="6">
    <source>
        <dbReference type="SMART" id="SM00062"/>
    </source>
</evidence>
<comment type="subcellular location">
    <subcellularLocation>
        <location evidence="1">Cell envelope</location>
    </subcellularLocation>
</comment>
<dbReference type="RefSeq" id="WP_023390672.1">
    <property type="nucleotide sequence ID" value="NZ_CP146287.1"/>
</dbReference>
<dbReference type="SMART" id="SM00062">
    <property type="entry name" value="PBPb"/>
    <property type="match status" value="1"/>
</dbReference>
<evidence type="ECO:0000256" key="4">
    <source>
        <dbReference type="RuleBase" id="RU003744"/>
    </source>
</evidence>
<evidence type="ECO:0000256" key="1">
    <source>
        <dbReference type="ARBA" id="ARBA00004196"/>
    </source>
</evidence>
<dbReference type="OrthoDB" id="8613538at2"/>
<dbReference type="GO" id="GO:0030313">
    <property type="term" value="C:cell envelope"/>
    <property type="evidence" value="ECO:0007669"/>
    <property type="project" value="UniProtKB-SubCell"/>
</dbReference>
<dbReference type="SUPFAM" id="SSF53850">
    <property type="entry name" value="Periplasmic binding protein-like II"/>
    <property type="match status" value="1"/>
</dbReference>
<dbReference type="InterPro" id="IPR018313">
    <property type="entry name" value="SBP_3_CS"/>
</dbReference>
<dbReference type="Proteomes" id="UP000019050">
    <property type="component" value="Unassembled WGS sequence"/>
</dbReference>
<dbReference type="PROSITE" id="PS01039">
    <property type="entry name" value="SBP_BACTERIAL_3"/>
    <property type="match status" value="1"/>
</dbReference>
<accession>W1Q6I0</accession>
<dbReference type="PANTHER" id="PTHR35936">
    <property type="entry name" value="MEMBRANE-BOUND LYTIC MUREIN TRANSGLYCOSYLASE F"/>
    <property type="match status" value="1"/>
</dbReference>
<evidence type="ECO:0000313" key="8">
    <source>
        <dbReference type="Proteomes" id="UP000019050"/>
    </source>
</evidence>